<dbReference type="GO" id="GO:0005840">
    <property type="term" value="C:ribosome"/>
    <property type="evidence" value="ECO:0007669"/>
    <property type="project" value="UniProtKB-KW"/>
</dbReference>
<keyword evidence="4" id="KW-1185">Reference proteome</keyword>
<evidence type="ECO:0000313" key="4">
    <source>
        <dbReference type="Proteomes" id="UP000250790"/>
    </source>
</evidence>
<evidence type="ECO:0000256" key="1">
    <source>
        <dbReference type="SAM" id="Coils"/>
    </source>
</evidence>
<dbReference type="EMBL" id="NESN01000001">
    <property type="protein sequence ID" value="PUE55523.1"/>
    <property type="molecule type" value="Genomic_DNA"/>
</dbReference>
<dbReference type="InterPro" id="IPR002059">
    <property type="entry name" value="CSP_DNA-bd"/>
</dbReference>
<evidence type="ECO:0000313" key="3">
    <source>
        <dbReference type="EMBL" id="PUE55523.1"/>
    </source>
</evidence>
<dbReference type="GO" id="GO:0003676">
    <property type="term" value="F:nucleic acid binding"/>
    <property type="evidence" value="ECO:0007669"/>
    <property type="project" value="InterPro"/>
</dbReference>
<keyword evidence="3" id="KW-0687">Ribonucleoprotein</keyword>
<dbReference type="Proteomes" id="UP000250790">
    <property type="component" value="Unassembled WGS sequence"/>
</dbReference>
<feature type="domain" description="CSD" evidence="2">
    <location>
        <begin position="123"/>
        <end position="184"/>
    </location>
</feature>
<dbReference type="Pfam" id="PF00313">
    <property type="entry name" value="CSD"/>
    <property type="match status" value="1"/>
</dbReference>
<dbReference type="SUPFAM" id="SSF50249">
    <property type="entry name" value="Nucleic acid-binding proteins"/>
    <property type="match status" value="1"/>
</dbReference>
<dbReference type="AlphaFoldDB" id="A0A315ECP7"/>
<proteinExistence type="predicted"/>
<dbReference type="CDD" id="cd00552">
    <property type="entry name" value="RaiA"/>
    <property type="match status" value="1"/>
</dbReference>
<dbReference type="InterPro" id="IPR036567">
    <property type="entry name" value="RHF-like"/>
</dbReference>
<protein>
    <submittedName>
        <fullName evidence="3">30S ribosomal protein S30</fullName>
    </submittedName>
</protein>
<organism evidence="3 4">
    <name type="scientific">Limnohabitans parvus II-B4</name>
    <dbReference type="NCBI Taxonomy" id="1293052"/>
    <lineage>
        <taxon>Bacteria</taxon>
        <taxon>Pseudomonadati</taxon>
        <taxon>Pseudomonadota</taxon>
        <taxon>Betaproteobacteria</taxon>
        <taxon>Burkholderiales</taxon>
        <taxon>Comamonadaceae</taxon>
        <taxon>Limnohabitans</taxon>
    </lineage>
</organism>
<dbReference type="Gene3D" id="3.30.160.100">
    <property type="entry name" value="Ribosome hibernation promotion factor-like"/>
    <property type="match status" value="1"/>
</dbReference>
<accession>A0A315ECP7</accession>
<name>A0A315ECP7_9BURK</name>
<keyword evidence="1" id="KW-0175">Coiled coil</keyword>
<dbReference type="SUPFAM" id="SSF69754">
    <property type="entry name" value="Ribosome binding protein Y (YfiA homologue)"/>
    <property type="match status" value="1"/>
</dbReference>
<dbReference type="InterPro" id="IPR012340">
    <property type="entry name" value="NA-bd_OB-fold"/>
</dbReference>
<keyword evidence="3" id="KW-0689">Ribosomal protein</keyword>
<sequence>MNAAQPIPLQINFRNLETSEAVEAKVREKVNKLGHFYPTINSCRVVIEQRHRHHTQGNHFHVRIDLKVPGHELIAGREPDQNHAYTDVYVALRDAFDAMRRQLEDLARNQQGHVKRHEEKRHGHITEIAPDKTFGRIESVDGRWLYFHRNSLIGEDFDKLQVGTPVYYVEDMGDEGPQASSVYPVGKHHILV</sequence>
<dbReference type="OrthoDB" id="9782252at2"/>
<dbReference type="Gene3D" id="2.40.50.140">
    <property type="entry name" value="Nucleic acid-binding proteins"/>
    <property type="match status" value="1"/>
</dbReference>
<feature type="coiled-coil region" evidence="1">
    <location>
        <begin position="89"/>
        <end position="120"/>
    </location>
</feature>
<dbReference type="RefSeq" id="WP_108311513.1">
    <property type="nucleotide sequence ID" value="NZ_NESN01000001.1"/>
</dbReference>
<dbReference type="InterPro" id="IPR003489">
    <property type="entry name" value="RHF/RaiA"/>
</dbReference>
<reference evidence="3 4" key="1">
    <citation type="submission" date="2017-04" db="EMBL/GenBank/DDBJ databases">
        <title>Unexpected and diverse lifestyles within the genus Limnohabitans.</title>
        <authorList>
            <person name="Kasalicky V."/>
            <person name="Mehrshad M."/>
            <person name="Andrei S.-A."/>
            <person name="Salcher M."/>
            <person name="Kratochvilova H."/>
            <person name="Simek K."/>
            <person name="Ghai R."/>
        </authorList>
    </citation>
    <scope>NUCLEOTIDE SEQUENCE [LARGE SCALE GENOMIC DNA]</scope>
    <source>
        <strain evidence="3 4">II-B4</strain>
    </source>
</reference>
<comment type="caution">
    <text evidence="3">The sequence shown here is derived from an EMBL/GenBank/DDBJ whole genome shotgun (WGS) entry which is preliminary data.</text>
</comment>
<gene>
    <name evidence="3" type="ORF">B9Z37_02900</name>
</gene>
<evidence type="ECO:0000259" key="2">
    <source>
        <dbReference type="Pfam" id="PF00313"/>
    </source>
</evidence>
<dbReference type="Pfam" id="PF02482">
    <property type="entry name" value="Ribosomal_S30AE"/>
    <property type="match status" value="1"/>
</dbReference>